<name>A0A9N9A021_9GLOM</name>
<dbReference type="OrthoDB" id="2334385at2759"/>
<evidence type="ECO:0000313" key="2">
    <source>
        <dbReference type="Proteomes" id="UP000789570"/>
    </source>
</evidence>
<proteinExistence type="predicted"/>
<dbReference type="AlphaFoldDB" id="A0A9N9A021"/>
<keyword evidence="2" id="KW-1185">Reference proteome</keyword>
<reference evidence="1" key="1">
    <citation type="submission" date="2021-06" db="EMBL/GenBank/DDBJ databases">
        <authorList>
            <person name="Kallberg Y."/>
            <person name="Tangrot J."/>
            <person name="Rosling A."/>
        </authorList>
    </citation>
    <scope>NUCLEOTIDE SEQUENCE</scope>
    <source>
        <strain evidence="1">UK204</strain>
    </source>
</reference>
<accession>A0A9N9A021</accession>
<comment type="caution">
    <text evidence="1">The sequence shown here is derived from an EMBL/GenBank/DDBJ whole genome shotgun (WGS) entry which is preliminary data.</text>
</comment>
<gene>
    <name evidence="1" type="ORF">FCALED_LOCUS4273</name>
</gene>
<organism evidence="1 2">
    <name type="scientific">Funneliformis caledonium</name>
    <dbReference type="NCBI Taxonomy" id="1117310"/>
    <lineage>
        <taxon>Eukaryota</taxon>
        <taxon>Fungi</taxon>
        <taxon>Fungi incertae sedis</taxon>
        <taxon>Mucoromycota</taxon>
        <taxon>Glomeromycotina</taxon>
        <taxon>Glomeromycetes</taxon>
        <taxon>Glomerales</taxon>
        <taxon>Glomeraceae</taxon>
        <taxon>Funneliformis</taxon>
    </lineage>
</organism>
<protein>
    <submittedName>
        <fullName evidence="1">11315_t:CDS:1</fullName>
    </submittedName>
</protein>
<dbReference type="EMBL" id="CAJVPQ010000815">
    <property type="protein sequence ID" value="CAG8512530.1"/>
    <property type="molecule type" value="Genomic_DNA"/>
</dbReference>
<dbReference type="Proteomes" id="UP000789570">
    <property type="component" value="Unassembled WGS sequence"/>
</dbReference>
<evidence type="ECO:0000313" key="1">
    <source>
        <dbReference type="EMBL" id="CAG8512530.1"/>
    </source>
</evidence>
<sequence length="188" mass="21799">MDEFKVISSKNTVNNSIEIYDQFQKQELCLLATCAHNAPNESSIILFKSNIVASVHFCCDNSKLKAFRFTYDLESLQFDEKSLSNLFINYSLIEIPSAYFTLREKFSLEMSLSKTKRRTYDVSDKLLFTCDDLKFVSRFNLFNQANPNDSNLGFANITSKHLIFKSLQSFTKKELHISIFCTPLKYEK</sequence>